<dbReference type="AlphaFoldDB" id="A0A1H8F4E3"/>
<dbReference type="GO" id="GO:0019632">
    <property type="term" value="P:shikimate metabolic process"/>
    <property type="evidence" value="ECO:0007669"/>
    <property type="project" value="TreeGrafter"/>
</dbReference>
<dbReference type="Gene3D" id="3.40.50.720">
    <property type="entry name" value="NAD(P)-binding Rossmann-like Domain"/>
    <property type="match status" value="1"/>
</dbReference>
<dbReference type="GO" id="GO:0004764">
    <property type="term" value="F:shikimate 3-dehydrogenase (NADP+) activity"/>
    <property type="evidence" value="ECO:0007669"/>
    <property type="project" value="InterPro"/>
</dbReference>
<sequence>MPHDKDPEMNAPSRDDTVRLGLIGDNIAASQSPRLHELAGRLTGADVTYQRLIPPERGQDFEQVFEAARAGGFRGLNITYPYKERVVSLVSIPDPHVAALGACNTVLFTADGPQGYNTDWSGFMAGYRRVMGDAAPGIVCMVGAGGVGKAVAFGLLALGMTELRLVERDLSKAEALARALTAADPALKVSATTDVAAGTAGAAGLINCTPVGMVGYEGTPIPADLVRGAEWAFDAVYTPVETQFLRDAAAAGLRIISGYELFFYQGLHAYELFHGKPIAEDILREALTRL</sequence>
<proteinExistence type="predicted"/>
<evidence type="ECO:0000313" key="5">
    <source>
        <dbReference type="EMBL" id="SEN26633.1"/>
    </source>
</evidence>
<keyword evidence="2" id="KW-0560">Oxidoreductase</keyword>
<name>A0A1H8F4E3_9RHOB</name>
<evidence type="ECO:0000313" key="6">
    <source>
        <dbReference type="Proteomes" id="UP000199054"/>
    </source>
</evidence>
<dbReference type="SUPFAM" id="SSF53223">
    <property type="entry name" value="Aminoacid dehydrogenase-like, N-terminal domain"/>
    <property type="match status" value="1"/>
</dbReference>
<dbReference type="STRING" id="34002.SAMN04489859_1003153"/>
<dbReference type="SUPFAM" id="SSF51735">
    <property type="entry name" value="NAD(P)-binding Rossmann-fold domains"/>
    <property type="match status" value="1"/>
</dbReference>
<dbReference type="InterPro" id="IPR046346">
    <property type="entry name" value="Aminoacid_DH-like_N_sf"/>
</dbReference>
<dbReference type="PANTHER" id="PTHR21089">
    <property type="entry name" value="SHIKIMATE DEHYDROGENASE"/>
    <property type="match status" value="1"/>
</dbReference>
<protein>
    <submittedName>
        <fullName evidence="5">Shikimate dehydrogenase</fullName>
    </submittedName>
</protein>
<keyword evidence="3" id="KW-0028">Amino-acid biosynthesis</keyword>
<dbReference type="GO" id="GO:0005829">
    <property type="term" value="C:cytosol"/>
    <property type="evidence" value="ECO:0007669"/>
    <property type="project" value="TreeGrafter"/>
</dbReference>
<comment type="pathway">
    <text evidence="1">Metabolic intermediate biosynthesis; chorismate biosynthesis; chorismate from D-erythrose 4-phosphate and phosphoenolpyruvate: step 4/7.</text>
</comment>
<evidence type="ECO:0000256" key="3">
    <source>
        <dbReference type="ARBA" id="ARBA00023141"/>
    </source>
</evidence>
<accession>A0A1H8F4E3</accession>
<feature type="domain" description="Shikimate dehydrogenase substrate binding N-terminal" evidence="4">
    <location>
        <begin position="22"/>
        <end position="106"/>
    </location>
</feature>
<keyword evidence="3" id="KW-0057">Aromatic amino acid biosynthesis</keyword>
<gene>
    <name evidence="5" type="ORF">SAMN04489859_1003153</name>
</gene>
<dbReference type="GO" id="GO:0009423">
    <property type="term" value="P:chorismate biosynthetic process"/>
    <property type="evidence" value="ECO:0007669"/>
    <property type="project" value="TreeGrafter"/>
</dbReference>
<dbReference type="Pfam" id="PF08501">
    <property type="entry name" value="Shikimate_dh_N"/>
    <property type="match status" value="1"/>
</dbReference>
<reference evidence="5 6" key="1">
    <citation type="submission" date="2016-10" db="EMBL/GenBank/DDBJ databases">
        <authorList>
            <person name="de Groot N.N."/>
        </authorList>
    </citation>
    <scope>NUCLEOTIDE SEQUENCE [LARGE SCALE GENOMIC DNA]</scope>
    <source>
        <strain evidence="5 6">DSM 8512</strain>
    </source>
</reference>
<dbReference type="NCBIfam" id="NF009201">
    <property type="entry name" value="PRK12549.1"/>
    <property type="match status" value="1"/>
</dbReference>
<dbReference type="GO" id="GO:0050661">
    <property type="term" value="F:NADP binding"/>
    <property type="evidence" value="ECO:0007669"/>
    <property type="project" value="TreeGrafter"/>
</dbReference>
<dbReference type="PANTHER" id="PTHR21089:SF1">
    <property type="entry name" value="BIFUNCTIONAL 3-DEHYDROQUINATE DEHYDRATASE_SHIKIMATE DEHYDROGENASE, CHLOROPLASTIC"/>
    <property type="match status" value="1"/>
</dbReference>
<keyword evidence="6" id="KW-1185">Reference proteome</keyword>
<dbReference type="InterPro" id="IPR022893">
    <property type="entry name" value="Shikimate_DH_fam"/>
</dbReference>
<dbReference type="GO" id="GO:0009073">
    <property type="term" value="P:aromatic amino acid family biosynthetic process"/>
    <property type="evidence" value="ECO:0007669"/>
    <property type="project" value="UniProtKB-KW"/>
</dbReference>
<evidence type="ECO:0000256" key="2">
    <source>
        <dbReference type="ARBA" id="ARBA00023002"/>
    </source>
</evidence>
<dbReference type="Gene3D" id="3.40.50.10860">
    <property type="entry name" value="Leucine Dehydrogenase, chain A, domain 1"/>
    <property type="match status" value="1"/>
</dbReference>
<dbReference type="EMBL" id="FODE01000003">
    <property type="protein sequence ID" value="SEN26633.1"/>
    <property type="molecule type" value="Genomic_DNA"/>
</dbReference>
<organism evidence="5 6">
    <name type="scientific">Paracoccus alcaliphilus</name>
    <dbReference type="NCBI Taxonomy" id="34002"/>
    <lineage>
        <taxon>Bacteria</taxon>
        <taxon>Pseudomonadati</taxon>
        <taxon>Pseudomonadota</taxon>
        <taxon>Alphaproteobacteria</taxon>
        <taxon>Rhodobacterales</taxon>
        <taxon>Paracoccaceae</taxon>
        <taxon>Paracoccus</taxon>
    </lineage>
</organism>
<dbReference type="InterPro" id="IPR013708">
    <property type="entry name" value="Shikimate_DH-bd_N"/>
</dbReference>
<evidence type="ECO:0000256" key="1">
    <source>
        <dbReference type="ARBA" id="ARBA00004871"/>
    </source>
</evidence>
<evidence type="ECO:0000259" key="4">
    <source>
        <dbReference type="Pfam" id="PF08501"/>
    </source>
</evidence>
<dbReference type="InterPro" id="IPR036291">
    <property type="entry name" value="NAD(P)-bd_dom_sf"/>
</dbReference>
<dbReference type="Proteomes" id="UP000199054">
    <property type="component" value="Unassembled WGS sequence"/>
</dbReference>
<dbReference type="CDD" id="cd01065">
    <property type="entry name" value="NAD_bind_Shikimate_DH"/>
    <property type="match status" value="1"/>
</dbReference>